<evidence type="ECO:0000313" key="1">
    <source>
        <dbReference type="EMBL" id="GAG67343.1"/>
    </source>
</evidence>
<name>X1A3I8_9ZZZZ</name>
<accession>X1A3I8</accession>
<sequence>MRFAKKQNIKNNPTIEVKIINKGNEIINAIIIKAVPILSTDLKNEKINITMLNPIKMATNHPAKI</sequence>
<dbReference type="EMBL" id="BART01008018">
    <property type="protein sequence ID" value="GAG67343.1"/>
    <property type="molecule type" value="Genomic_DNA"/>
</dbReference>
<proteinExistence type="predicted"/>
<gene>
    <name evidence="1" type="ORF">S01H4_18114</name>
</gene>
<comment type="caution">
    <text evidence="1">The sequence shown here is derived from an EMBL/GenBank/DDBJ whole genome shotgun (WGS) entry which is preliminary data.</text>
</comment>
<protein>
    <submittedName>
        <fullName evidence="1">Uncharacterized protein</fullName>
    </submittedName>
</protein>
<reference evidence="1" key="1">
    <citation type="journal article" date="2014" name="Front. Microbiol.">
        <title>High frequency of phylogenetically diverse reductive dehalogenase-homologous genes in deep subseafloor sedimentary metagenomes.</title>
        <authorList>
            <person name="Kawai M."/>
            <person name="Futagami T."/>
            <person name="Toyoda A."/>
            <person name="Takaki Y."/>
            <person name="Nishi S."/>
            <person name="Hori S."/>
            <person name="Arai W."/>
            <person name="Tsubouchi T."/>
            <person name="Morono Y."/>
            <person name="Uchiyama I."/>
            <person name="Ito T."/>
            <person name="Fujiyama A."/>
            <person name="Inagaki F."/>
            <person name="Takami H."/>
        </authorList>
    </citation>
    <scope>NUCLEOTIDE SEQUENCE</scope>
    <source>
        <strain evidence="1">Expedition CK06-06</strain>
    </source>
</reference>
<organism evidence="1">
    <name type="scientific">marine sediment metagenome</name>
    <dbReference type="NCBI Taxonomy" id="412755"/>
    <lineage>
        <taxon>unclassified sequences</taxon>
        <taxon>metagenomes</taxon>
        <taxon>ecological metagenomes</taxon>
    </lineage>
</organism>
<dbReference type="AlphaFoldDB" id="X1A3I8"/>